<gene>
    <name evidence="1" type="ORF">BACCOP_04264</name>
</gene>
<dbReference type="RefSeq" id="WP_007572080.1">
    <property type="nucleotide sequence ID" value="NZ_DS981516.1"/>
</dbReference>
<sequence>MDRRLFILYMCLWAVSNIAAQDVFKYHKGSMYSIMLKHDNQEYCEEMVGVFEKIPVQDNFYDFNLSKRVFKAGVLEESDTTKSNNQKPHIDMLLRDNAIGRRLVAKWFNQDKAGTFNPNQILEKGYYNVNASDIQTALYSHKTQEGVIYDAGEELIGNTYVLVNDIQYGDKRREKEKRMSGAIALSAIPIVGMVAMPVAGILTNDYSGFNVTVTSYLYRLDWTKEISDGFYNAYYTATPDANKKEAFKNQKSLFTVSYIGSQTVHSQNSNFKGVNDRESQIRLVCTRAIDKAIAQLQKEHPEFRVRTPLLSTSPITAHIGIREDVTDNSRFEVLEVGETSDGRTTYKRVAVIKPKKGKIWDNRYMAEFEEHKNGMLKSTEFELVSGSISQTACLIREIDN</sequence>
<reference evidence="1 2" key="1">
    <citation type="submission" date="2008-04" db="EMBL/GenBank/DDBJ databases">
        <title>Draft genome sequence of Bacteroides coprocola (DSM 17136).</title>
        <authorList>
            <person name="Sudarsanam P."/>
            <person name="Ley R."/>
            <person name="Guruge J."/>
            <person name="Turnbaugh P.J."/>
            <person name="Mahowald M."/>
            <person name="Liep D."/>
            <person name="Gordon J."/>
        </authorList>
    </citation>
    <scope>NUCLEOTIDE SEQUENCE [LARGE SCALE GENOMIC DNA]</scope>
    <source>
        <strain evidence="1 2">DSM 17136</strain>
    </source>
</reference>
<organism evidence="1 2">
    <name type="scientific">Phocaeicola coprocola DSM 17136</name>
    <dbReference type="NCBI Taxonomy" id="470145"/>
    <lineage>
        <taxon>Bacteria</taxon>
        <taxon>Pseudomonadati</taxon>
        <taxon>Bacteroidota</taxon>
        <taxon>Bacteroidia</taxon>
        <taxon>Bacteroidales</taxon>
        <taxon>Bacteroidaceae</taxon>
        <taxon>Phocaeicola</taxon>
    </lineage>
</organism>
<protein>
    <submittedName>
        <fullName evidence="1">Uncharacterized protein</fullName>
    </submittedName>
</protein>
<accession>B3JQM8</accession>
<reference evidence="1 2" key="2">
    <citation type="submission" date="2008-04" db="EMBL/GenBank/DDBJ databases">
        <authorList>
            <person name="Fulton L."/>
            <person name="Clifton S."/>
            <person name="Fulton B."/>
            <person name="Xu J."/>
            <person name="Minx P."/>
            <person name="Pepin K.H."/>
            <person name="Johnson M."/>
            <person name="Thiruvilangam P."/>
            <person name="Bhonagiri V."/>
            <person name="Nash W.E."/>
            <person name="Mardis E.R."/>
            <person name="Wilson R.K."/>
        </authorList>
    </citation>
    <scope>NUCLEOTIDE SEQUENCE [LARGE SCALE GENOMIC DNA]</scope>
    <source>
        <strain evidence="1 2">DSM 17136</strain>
    </source>
</reference>
<evidence type="ECO:0000313" key="2">
    <source>
        <dbReference type="Proteomes" id="UP000003146"/>
    </source>
</evidence>
<dbReference type="HOGENOM" id="CLU_703316_0_0_10"/>
<dbReference type="OrthoDB" id="1164716at2"/>
<proteinExistence type="predicted"/>
<comment type="caution">
    <text evidence="1">The sequence shown here is derived from an EMBL/GenBank/DDBJ whole genome shotgun (WGS) entry which is preliminary data.</text>
</comment>
<dbReference type="Proteomes" id="UP000003146">
    <property type="component" value="Unassembled WGS sequence"/>
</dbReference>
<name>B3JQM8_9BACT</name>
<dbReference type="eggNOG" id="ENOG502Z8G2">
    <property type="taxonomic scope" value="Bacteria"/>
</dbReference>
<dbReference type="STRING" id="470145.BACCOP_04264"/>
<dbReference type="EMBL" id="ABIY02000130">
    <property type="protein sequence ID" value="EDU98734.1"/>
    <property type="molecule type" value="Genomic_DNA"/>
</dbReference>
<evidence type="ECO:0000313" key="1">
    <source>
        <dbReference type="EMBL" id="EDU98734.1"/>
    </source>
</evidence>
<dbReference type="AlphaFoldDB" id="B3JQM8"/>